<gene>
    <name evidence="2" type="ORF">LMG8520_0105</name>
</gene>
<sequence>MKFLKEFKKMKVEFNEAEKANKLRKEEHNRKFEQLQKESEEQANRVAQRFQFIRNK</sequence>
<proteinExistence type="predicted"/>
<reference evidence="3" key="1">
    <citation type="submission" date="2015-10" db="EMBL/GenBank/DDBJ databases">
        <title>Draft Genome Sequences of 11 Lactococcus lactis subspecies cremoris strains.</title>
        <authorList>
            <person name="Wels M."/>
            <person name="Backus L."/>
            <person name="Boekhorst J."/>
            <person name="Dijkstra A."/>
            <person name="Beerthuizen M."/>
            <person name="Kelly W."/>
            <person name="Siezen R."/>
            <person name="Bachmann H."/>
            <person name="Van Hijum S."/>
        </authorList>
    </citation>
    <scope>NUCLEOTIDE SEQUENCE [LARGE SCALE GENOMIC DNA]</scope>
    <source>
        <strain evidence="3">LMG8520</strain>
    </source>
</reference>
<protein>
    <submittedName>
        <fullName evidence="2">Uncharacterized protein</fullName>
    </submittedName>
</protein>
<dbReference type="Proteomes" id="UP000054230">
    <property type="component" value="Unassembled WGS sequence"/>
</dbReference>
<keyword evidence="1" id="KW-0175">Coiled coil</keyword>
<dbReference type="PATRIC" id="fig|1360.106.peg.1971"/>
<name>A0A0V8DNG3_LACLL</name>
<evidence type="ECO:0000313" key="3">
    <source>
        <dbReference type="Proteomes" id="UP000054230"/>
    </source>
</evidence>
<evidence type="ECO:0000313" key="2">
    <source>
        <dbReference type="EMBL" id="KSU14931.1"/>
    </source>
</evidence>
<organism evidence="2 3">
    <name type="scientific">Lactococcus lactis subsp. lactis</name>
    <name type="common">Streptococcus lactis</name>
    <dbReference type="NCBI Taxonomy" id="1360"/>
    <lineage>
        <taxon>Bacteria</taxon>
        <taxon>Bacillati</taxon>
        <taxon>Bacillota</taxon>
        <taxon>Bacilli</taxon>
        <taxon>Lactobacillales</taxon>
        <taxon>Streptococcaceae</taxon>
        <taxon>Lactococcus</taxon>
    </lineage>
</organism>
<comment type="caution">
    <text evidence="2">The sequence shown here is derived from an EMBL/GenBank/DDBJ whole genome shotgun (WGS) entry which is preliminary data.</text>
</comment>
<dbReference type="AlphaFoldDB" id="A0A0V8DNG3"/>
<accession>A0A0V8DNG3</accession>
<feature type="coiled-coil region" evidence="1">
    <location>
        <begin position="18"/>
        <end position="45"/>
    </location>
</feature>
<evidence type="ECO:0000256" key="1">
    <source>
        <dbReference type="SAM" id="Coils"/>
    </source>
</evidence>
<dbReference type="RefSeq" id="WP_161934633.1">
    <property type="nucleotide sequence ID" value="NZ_LKLP01000002.1"/>
</dbReference>
<dbReference type="EMBL" id="LKLP01000002">
    <property type="protein sequence ID" value="KSU14931.1"/>
    <property type="molecule type" value="Genomic_DNA"/>
</dbReference>